<evidence type="ECO:0000313" key="2">
    <source>
        <dbReference type="EMBL" id="KIO74572.1"/>
    </source>
</evidence>
<gene>
    <name evidence="2" type="ORF">TH53_25665</name>
</gene>
<comment type="caution">
    <text evidence="2">The sequence shown here is derived from an EMBL/GenBank/DDBJ whole genome shotgun (WGS) entry which is preliminary data.</text>
</comment>
<dbReference type="SUPFAM" id="SSF109854">
    <property type="entry name" value="DinB/YfiT-like putative metalloenzymes"/>
    <property type="match status" value="1"/>
</dbReference>
<dbReference type="EMBL" id="JXRA01000162">
    <property type="protein sequence ID" value="KIO74572.1"/>
    <property type="molecule type" value="Genomic_DNA"/>
</dbReference>
<name>A0A0D0GBC9_9SPHI</name>
<proteinExistence type="predicted"/>
<dbReference type="RefSeq" id="WP_041887205.1">
    <property type="nucleotide sequence ID" value="NZ_CP157278.1"/>
</dbReference>
<dbReference type="AlphaFoldDB" id="A0A0D0GBC9"/>
<dbReference type="InterPro" id="IPR034660">
    <property type="entry name" value="DinB/YfiT-like"/>
</dbReference>
<dbReference type="Pfam" id="PF12867">
    <property type="entry name" value="DinB_2"/>
    <property type="match status" value="1"/>
</dbReference>
<evidence type="ECO:0000259" key="1">
    <source>
        <dbReference type="Pfam" id="PF12867"/>
    </source>
</evidence>
<accession>A0A0D0GBC9</accession>
<reference evidence="2 3" key="1">
    <citation type="submission" date="2015-01" db="EMBL/GenBank/DDBJ databases">
        <title>Draft genome sequence of Pedobacter sp. NL19 isolated from sludge of an effluent treatment pond in an abandoned uranium mine.</title>
        <authorList>
            <person name="Santos T."/>
            <person name="Caetano T."/>
            <person name="Covas C."/>
            <person name="Cruz A."/>
            <person name="Mendo S."/>
        </authorList>
    </citation>
    <scope>NUCLEOTIDE SEQUENCE [LARGE SCALE GENOMIC DNA]</scope>
    <source>
        <strain evidence="2 3">NL19</strain>
    </source>
</reference>
<feature type="domain" description="DinB-like" evidence="1">
    <location>
        <begin position="15"/>
        <end position="163"/>
    </location>
</feature>
<dbReference type="Gene3D" id="1.20.120.450">
    <property type="entry name" value="dinb family like domain"/>
    <property type="match status" value="1"/>
</dbReference>
<dbReference type="OrthoDB" id="1495892at2"/>
<protein>
    <recommendedName>
        <fullName evidence="1">DinB-like domain-containing protein</fullName>
    </recommendedName>
</protein>
<evidence type="ECO:0000313" key="3">
    <source>
        <dbReference type="Proteomes" id="UP000032049"/>
    </source>
</evidence>
<dbReference type="InterPro" id="IPR024775">
    <property type="entry name" value="DinB-like"/>
</dbReference>
<dbReference type="STRING" id="1503925.TH53_25665"/>
<dbReference type="Proteomes" id="UP000032049">
    <property type="component" value="Unassembled WGS sequence"/>
</dbReference>
<sequence>MRNSSVYSSLKKIVAAYNATLQEIPEDQFQLTPPIGGWSYSEVYSHIFDLSLLSLGEIEKCIQGEGKIKPTAFVVKMILFLGSFPPKAKYKVPKALQGREQKITKAAAADFIEKFLEQLNIVYSQLHLADSAIKTRHPRLGYLNARQWFRFTEIHLNHHLKQLKRIEKSF</sequence>
<keyword evidence="3" id="KW-1185">Reference proteome</keyword>
<organism evidence="2 3">
    <name type="scientific">Pedobacter lusitanus</name>
    <dbReference type="NCBI Taxonomy" id="1503925"/>
    <lineage>
        <taxon>Bacteria</taxon>
        <taxon>Pseudomonadati</taxon>
        <taxon>Bacteroidota</taxon>
        <taxon>Sphingobacteriia</taxon>
        <taxon>Sphingobacteriales</taxon>
        <taxon>Sphingobacteriaceae</taxon>
        <taxon>Pedobacter</taxon>
    </lineage>
</organism>